<feature type="transmembrane region" description="Helical" evidence="1">
    <location>
        <begin position="6"/>
        <end position="29"/>
    </location>
</feature>
<gene>
    <name evidence="2" type="ORF">L227DRAFT_494041</name>
</gene>
<sequence length="333" mass="37118">MAGSLFQHAYYIVNVINAMLYGMALLLYIQTVRQILDIRKSERTSMDKFMVGFVTVLLILNTIYWTTQAYFGEMMWITHADYPGGADAYVSTYASVWYQTWGTTASVMSNLMSDILLTYRCFVIWNSKRVIVLPGLVWLASLAFGVGLLYESGRPDGDYFGGIGAMFVTAYTASTFAFNVLVTSLICGRIVYVGRSMRAYGAADTKVYTGALAIVVESALPFTVFSVAYLITFAMGSDVAYAFSFYSMFTFISPLMITSRVLSRRAWTRKSGMLFTTTISYQGQTDYVTDADIPMEFLQKKSTEIAMERKLPSDTTSDPKTVPIAIDVESLPV</sequence>
<organism evidence="2 3">
    <name type="scientific">Lentinus tigrinus ALCF2SS1-6</name>
    <dbReference type="NCBI Taxonomy" id="1328759"/>
    <lineage>
        <taxon>Eukaryota</taxon>
        <taxon>Fungi</taxon>
        <taxon>Dikarya</taxon>
        <taxon>Basidiomycota</taxon>
        <taxon>Agaricomycotina</taxon>
        <taxon>Agaricomycetes</taxon>
        <taxon>Polyporales</taxon>
        <taxon>Polyporaceae</taxon>
        <taxon>Lentinus</taxon>
    </lineage>
</organism>
<evidence type="ECO:0000256" key="1">
    <source>
        <dbReference type="SAM" id="Phobius"/>
    </source>
</evidence>
<feature type="transmembrane region" description="Helical" evidence="1">
    <location>
        <begin position="162"/>
        <end position="186"/>
    </location>
</feature>
<accession>A0A5C2SN95</accession>
<keyword evidence="3" id="KW-1185">Reference proteome</keyword>
<keyword evidence="1" id="KW-1133">Transmembrane helix</keyword>
<feature type="transmembrane region" description="Helical" evidence="1">
    <location>
        <begin position="49"/>
        <end position="67"/>
    </location>
</feature>
<feature type="transmembrane region" description="Helical" evidence="1">
    <location>
        <begin position="243"/>
        <end position="263"/>
    </location>
</feature>
<feature type="transmembrane region" description="Helical" evidence="1">
    <location>
        <begin position="131"/>
        <end position="150"/>
    </location>
</feature>
<protein>
    <submittedName>
        <fullName evidence="2">Uncharacterized protein</fullName>
    </submittedName>
</protein>
<keyword evidence="1" id="KW-0472">Membrane</keyword>
<keyword evidence="1" id="KW-0812">Transmembrane</keyword>
<reference evidence="2" key="1">
    <citation type="journal article" date="2018" name="Genome Biol. Evol.">
        <title>Genomics and development of Lentinus tigrinus, a white-rot wood-decaying mushroom with dimorphic fruiting bodies.</title>
        <authorList>
            <person name="Wu B."/>
            <person name="Xu Z."/>
            <person name="Knudson A."/>
            <person name="Carlson A."/>
            <person name="Chen N."/>
            <person name="Kovaka S."/>
            <person name="LaButti K."/>
            <person name="Lipzen A."/>
            <person name="Pennachio C."/>
            <person name="Riley R."/>
            <person name="Schakwitz W."/>
            <person name="Umezawa K."/>
            <person name="Ohm R.A."/>
            <person name="Grigoriev I.V."/>
            <person name="Nagy L.G."/>
            <person name="Gibbons J."/>
            <person name="Hibbett D."/>
        </authorList>
    </citation>
    <scope>NUCLEOTIDE SEQUENCE [LARGE SCALE GENOMIC DNA]</scope>
    <source>
        <strain evidence="2">ALCF2SS1-6</strain>
    </source>
</reference>
<feature type="transmembrane region" description="Helical" evidence="1">
    <location>
        <begin position="96"/>
        <end position="119"/>
    </location>
</feature>
<name>A0A5C2SN95_9APHY</name>
<dbReference type="EMBL" id="ML122252">
    <property type="protein sequence ID" value="RPD65315.1"/>
    <property type="molecule type" value="Genomic_DNA"/>
</dbReference>
<dbReference type="Proteomes" id="UP000313359">
    <property type="component" value="Unassembled WGS sequence"/>
</dbReference>
<proteinExistence type="predicted"/>
<evidence type="ECO:0000313" key="3">
    <source>
        <dbReference type="Proteomes" id="UP000313359"/>
    </source>
</evidence>
<feature type="transmembrane region" description="Helical" evidence="1">
    <location>
        <begin position="207"/>
        <end position="231"/>
    </location>
</feature>
<dbReference type="AlphaFoldDB" id="A0A5C2SN95"/>
<dbReference type="OrthoDB" id="2796825at2759"/>
<evidence type="ECO:0000313" key="2">
    <source>
        <dbReference type="EMBL" id="RPD65315.1"/>
    </source>
</evidence>